<dbReference type="Proteomes" id="UP000654918">
    <property type="component" value="Unassembled WGS sequence"/>
</dbReference>
<evidence type="ECO:0000259" key="4">
    <source>
        <dbReference type="Pfam" id="PF25053"/>
    </source>
</evidence>
<dbReference type="InterPro" id="IPR056884">
    <property type="entry name" value="NPHP3-like_N"/>
</dbReference>
<evidence type="ECO:0008006" key="7">
    <source>
        <dbReference type="Google" id="ProtNLM"/>
    </source>
</evidence>
<evidence type="ECO:0000313" key="5">
    <source>
        <dbReference type="EMBL" id="KAF6828989.1"/>
    </source>
</evidence>
<dbReference type="SUPFAM" id="SSF52540">
    <property type="entry name" value="P-loop containing nucleoside triphosphate hydrolases"/>
    <property type="match status" value="1"/>
</dbReference>
<dbReference type="AlphaFoldDB" id="A0A8H6KCL2"/>
<reference evidence="5" key="1">
    <citation type="journal article" date="2020" name="Phytopathology">
        <title>Genome Sequence Resources of Colletotrichum truncatum, C. plurivorum, C. musicola, and C. sojae: Four Species Pathogenic to Soybean (Glycine max).</title>
        <authorList>
            <person name="Rogerio F."/>
            <person name="Boufleur T.R."/>
            <person name="Ciampi-Guillardi M."/>
            <person name="Sukno S.A."/>
            <person name="Thon M.R."/>
            <person name="Massola Junior N.S."/>
            <person name="Baroncelli R."/>
        </authorList>
    </citation>
    <scope>NUCLEOTIDE SEQUENCE</scope>
    <source>
        <strain evidence="5">LFN00145</strain>
    </source>
</reference>
<feature type="domain" description="DUF7791" evidence="4">
    <location>
        <begin position="527"/>
        <end position="576"/>
    </location>
</feature>
<dbReference type="Gene3D" id="3.40.50.300">
    <property type="entry name" value="P-loop containing nucleotide triphosphate hydrolases"/>
    <property type="match status" value="1"/>
</dbReference>
<name>A0A8H6KCL2_9PEZI</name>
<sequence>MDPVNAVSLAASILQFIEFTAKLVKEGREIYESASGATVEHCDLEAVTQNLVRLIQQISDNTNKDDNLPAQLQKLSLSSGTPTNINVLGAACEKVAVDLLEALNMVKARRTQNRWMGIIDALKTVWAKGKIQELRYRLKQYRTGIHTALLVSMRSIPSDPIDTKDLVLHRLSKMNLEERELLMQRQLLDQLTFYNQPDREYRIKEAHAKTFRWIWIDQNRPNANVKPWSNFTSWLKGDIGKLYWITGKAGSGKSTLMKYIIHHVHCTDYLSDWSRDLPLIITRFYFWNSGQQNQMSMEGLSRSLLHDALSKRPTLIPRVLAKRWQHSEMFGSDLRQWGSVELEEAFLVLARSAGDNNFKLCLFVDGLDEFDGDYDWLIHLFRKAISFPNDLTFPDIVVYITSSLTANYGYRVLERREPDFAMNLSVDIARKSAGVFLWVTLVIRSLLAGLSNHDRVEDLQRRLDELPVDLEEFYERIFDTFLEIPNTEYENIPLEDDEEDGGSSRQVSDSSNIIDQTEPPPAELRVVTYLHRTVRDFLQRRDIKEVIDKNSSDFDPNLPLLCSAILVAKSWDEPSSLWSSLPSLATDALEYAAAVDNPTALDPLLLIQEGLDIFADQEEIPLLYKVVTKYQEYVSFQEPTSVGSWEPVPDPKLVRDLLQSGADPNQMEHGRTIWDHVLQNCIAVSKKRPEGKGVNNAEHEVGDRLQHWARLVQSFLEAGSDPAMNRNSSQAACIREAFGLLAPKEARRLEKKLSRSHRIWAATGKFISPSLSSPVVPETAIPMPILNSLNRQTTSFPQPSR</sequence>
<protein>
    <recommendedName>
        <fullName evidence="7">NACHT domain-containing protein</fullName>
    </recommendedName>
</protein>
<dbReference type="PANTHER" id="PTHR10039">
    <property type="entry name" value="AMELOGENIN"/>
    <property type="match status" value="1"/>
</dbReference>
<dbReference type="InterPro" id="IPR056693">
    <property type="entry name" value="DUF7791"/>
</dbReference>
<dbReference type="PANTHER" id="PTHR10039:SF5">
    <property type="entry name" value="NACHT DOMAIN-CONTAINING PROTEIN"/>
    <property type="match status" value="1"/>
</dbReference>
<feature type="compositionally biased region" description="Polar residues" evidence="2">
    <location>
        <begin position="503"/>
        <end position="515"/>
    </location>
</feature>
<evidence type="ECO:0000313" key="6">
    <source>
        <dbReference type="Proteomes" id="UP000654918"/>
    </source>
</evidence>
<evidence type="ECO:0000259" key="3">
    <source>
        <dbReference type="Pfam" id="PF24883"/>
    </source>
</evidence>
<feature type="region of interest" description="Disordered" evidence="2">
    <location>
        <begin position="489"/>
        <end position="518"/>
    </location>
</feature>
<dbReference type="EMBL" id="WIGO01000114">
    <property type="protein sequence ID" value="KAF6828989.1"/>
    <property type="molecule type" value="Genomic_DNA"/>
</dbReference>
<dbReference type="Pfam" id="PF25053">
    <property type="entry name" value="DUF7791"/>
    <property type="match status" value="1"/>
</dbReference>
<feature type="domain" description="Nephrocystin 3-like N-terminal" evidence="3">
    <location>
        <begin position="230"/>
        <end position="386"/>
    </location>
</feature>
<accession>A0A8H6KCL2</accession>
<comment type="caution">
    <text evidence="5">The sequence shown here is derived from an EMBL/GenBank/DDBJ whole genome shotgun (WGS) entry which is preliminary data.</text>
</comment>
<dbReference type="Pfam" id="PF24883">
    <property type="entry name" value="NPHP3_N"/>
    <property type="match status" value="1"/>
</dbReference>
<gene>
    <name evidence="5" type="ORF">CPLU01_08219</name>
</gene>
<evidence type="ECO:0000256" key="2">
    <source>
        <dbReference type="SAM" id="MobiDB-lite"/>
    </source>
</evidence>
<dbReference type="InterPro" id="IPR027417">
    <property type="entry name" value="P-loop_NTPase"/>
</dbReference>
<keyword evidence="1" id="KW-0677">Repeat</keyword>
<proteinExistence type="predicted"/>
<organism evidence="5 6">
    <name type="scientific">Colletotrichum plurivorum</name>
    <dbReference type="NCBI Taxonomy" id="2175906"/>
    <lineage>
        <taxon>Eukaryota</taxon>
        <taxon>Fungi</taxon>
        <taxon>Dikarya</taxon>
        <taxon>Ascomycota</taxon>
        <taxon>Pezizomycotina</taxon>
        <taxon>Sordariomycetes</taxon>
        <taxon>Hypocreomycetidae</taxon>
        <taxon>Glomerellales</taxon>
        <taxon>Glomerellaceae</taxon>
        <taxon>Colletotrichum</taxon>
        <taxon>Colletotrichum orchidearum species complex</taxon>
    </lineage>
</organism>
<evidence type="ECO:0000256" key="1">
    <source>
        <dbReference type="ARBA" id="ARBA00022737"/>
    </source>
</evidence>
<keyword evidence="6" id="KW-1185">Reference proteome</keyword>